<dbReference type="InterPro" id="IPR012337">
    <property type="entry name" value="RNaseH-like_sf"/>
</dbReference>
<organism evidence="3 4">
    <name type="scientific">Ciona intestinalis</name>
    <name type="common">Transparent sea squirt</name>
    <name type="synonym">Ascidia intestinalis</name>
    <dbReference type="NCBI Taxonomy" id="7719"/>
    <lineage>
        <taxon>Eukaryota</taxon>
        <taxon>Metazoa</taxon>
        <taxon>Chordata</taxon>
        <taxon>Tunicata</taxon>
        <taxon>Ascidiacea</taxon>
        <taxon>Phlebobranchia</taxon>
        <taxon>Cionidae</taxon>
        <taxon>Ciona</taxon>
    </lineage>
</organism>
<reference evidence="3" key="2">
    <citation type="journal article" date="2008" name="Genome Biol.">
        <title>Improved genome assembly and evidence-based global gene model set for the chordate Ciona intestinalis: new insight into intron and operon populations.</title>
        <authorList>
            <person name="Satou Y."/>
            <person name="Mineta K."/>
            <person name="Ogasawara M."/>
            <person name="Sasakura Y."/>
            <person name="Shoguchi E."/>
            <person name="Ueno K."/>
            <person name="Yamada L."/>
            <person name="Matsumoto J."/>
            <person name="Wasserscheid J."/>
            <person name="Dewar K."/>
            <person name="Wiley G.B."/>
            <person name="Macmil S.L."/>
            <person name="Roe B.A."/>
            <person name="Zeller R.W."/>
            <person name="Hastings K.E."/>
            <person name="Lemaire P."/>
            <person name="Lindquist E."/>
            <person name="Endo T."/>
            <person name="Hotta K."/>
            <person name="Inaba K."/>
        </authorList>
    </citation>
    <scope>NUCLEOTIDE SEQUENCE [LARGE SCALE GENOMIC DNA]</scope>
    <source>
        <strain evidence="3">wild type</strain>
    </source>
</reference>
<sequence>GFNDWRKGRAAIRKHGSSEIHRECVSAKLNDSSRAADLVTDISVSKMKENRIALNALFDAICFLGRQGLALRGHTEENSNLVQSLKLLGKYNDTVKNWISRKTRFLSAEIQNEILESLALRVLRHEIHQVKAARLFSIISDETADVSNKEQVCICIRYVDDKFIIHESFIGLFETCETSSATLHKLIQSAITSVGLSFNDCRGQSYDGAANMSGHLSGVQARFKEMYPAMLYVHCSGHNLNLAIQDTFRNNTDAANSLATLNGVVNFIKASPKRLSMFENFRYSALRPLCPTRWAMRFEAIDIFIKNYDTILNWLQTVATDSSMDGKSRSGARSFLLSLEKFSIFYCLNVMHMLLEKIQPAHRAIQSRSINIGRCYQLIENLALSFTECLNTTEKSTFFKKCALSALKLGIGLPSVPRGVARRSAAINEADGSGDDASSYYANLFGVIVQSAVDSLQSRFCQGDIETAKYLEDVLLSAIVESKPTPNLERISNLYNFEPSCVKSEISTLTLFLRAKNKSCSSINELICVLLGDSTLRLLLPNISGLVQLYLTLPCTSCEAERAFSCLKRVKSYLRSTMAQRRLNHACLLNIYKEHCDILDKSNIINEWISRTATRKNTF</sequence>
<reference evidence="3" key="4">
    <citation type="submission" date="2025-09" db="UniProtKB">
        <authorList>
            <consortium name="Ensembl"/>
        </authorList>
    </citation>
    <scope>IDENTIFICATION</scope>
</reference>
<dbReference type="InterPro" id="IPR008906">
    <property type="entry name" value="HATC_C_dom"/>
</dbReference>
<dbReference type="SUPFAM" id="SSF53098">
    <property type="entry name" value="Ribonuclease H-like"/>
    <property type="match status" value="2"/>
</dbReference>
<proteinExistence type="predicted"/>
<feature type="domain" description="DUF4371" evidence="2">
    <location>
        <begin position="40"/>
        <end position="218"/>
    </location>
</feature>
<dbReference type="AlphaFoldDB" id="F6X4E3"/>
<evidence type="ECO:0008006" key="5">
    <source>
        <dbReference type="Google" id="ProtNLM"/>
    </source>
</evidence>
<dbReference type="InterPro" id="IPR025398">
    <property type="entry name" value="DUF4371"/>
</dbReference>
<dbReference type="Ensembl" id="ENSCINT00000015957.3">
    <property type="protein sequence ID" value="ENSCINP00000015957.3"/>
    <property type="gene ID" value="ENSCING00000007787.3"/>
</dbReference>
<reference evidence="3" key="3">
    <citation type="submission" date="2025-08" db="UniProtKB">
        <authorList>
            <consortium name="Ensembl"/>
        </authorList>
    </citation>
    <scope>IDENTIFICATION</scope>
</reference>
<dbReference type="GeneTree" id="ENSGT00940000162068"/>
<dbReference type="InParanoid" id="F6X4E3"/>
<dbReference type="Proteomes" id="UP000008144">
    <property type="component" value="Chromosome 6"/>
</dbReference>
<dbReference type="OMA" id="SEIHREC"/>
<dbReference type="HOGENOM" id="CLU_006175_4_2_1"/>
<dbReference type="Pfam" id="PF05699">
    <property type="entry name" value="Dimer_Tnp_hAT"/>
    <property type="match status" value="1"/>
</dbReference>
<dbReference type="PANTHER" id="PTHR45749">
    <property type="match status" value="1"/>
</dbReference>
<reference evidence="4" key="1">
    <citation type="journal article" date="2002" name="Science">
        <title>The draft genome of Ciona intestinalis: insights into chordate and vertebrate origins.</title>
        <authorList>
            <person name="Dehal P."/>
            <person name="Satou Y."/>
            <person name="Campbell R.K."/>
            <person name="Chapman J."/>
            <person name="Degnan B."/>
            <person name="De Tomaso A."/>
            <person name="Davidson B."/>
            <person name="Di Gregorio A."/>
            <person name="Gelpke M."/>
            <person name="Goodstein D.M."/>
            <person name="Harafuji N."/>
            <person name="Hastings K.E."/>
            <person name="Ho I."/>
            <person name="Hotta K."/>
            <person name="Huang W."/>
            <person name="Kawashima T."/>
            <person name="Lemaire P."/>
            <person name="Martinez D."/>
            <person name="Meinertzhagen I.A."/>
            <person name="Necula S."/>
            <person name="Nonaka M."/>
            <person name="Putnam N."/>
            <person name="Rash S."/>
            <person name="Saiga H."/>
            <person name="Satake M."/>
            <person name="Terry A."/>
            <person name="Yamada L."/>
            <person name="Wang H.G."/>
            <person name="Awazu S."/>
            <person name="Azumi K."/>
            <person name="Boore J."/>
            <person name="Branno M."/>
            <person name="Chin-Bow S."/>
            <person name="DeSantis R."/>
            <person name="Doyle S."/>
            <person name="Francino P."/>
            <person name="Keys D.N."/>
            <person name="Haga S."/>
            <person name="Hayashi H."/>
            <person name="Hino K."/>
            <person name="Imai K.S."/>
            <person name="Inaba K."/>
            <person name="Kano S."/>
            <person name="Kobayashi K."/>
            <person name="Kobayashi M."/>
            <person name="Lee B.I."/>
            <person name="Makabe K.W."/>
            <person name="Manohar C."/>
            <person name="Matassi G."/>
            <person name="Medina M."/>
            <person name="Mochizuki Y."/>
            <person name="Mount S."/>
            <person name="Morishita T."/>
            <person name="Miura S."/>
            <person name="Nakayama A."/>
            <person name="Nishizaka S."/>
            <person name="Nomoto H."/>
            <person name="Ohta F."/>
            <person name="Oishi K."/>
            <person name="Rigoutsos I."/>
            <person name="Sano M."/>
            <person name="Sasaki A."/>
            <person name="Sasakura Y."/>
            <person name="Shoguchi E."/>
            <person name="Shin-i T."/>
            <person name="Spagnuolo A."/>
            <person name="Stainier D."/>
            <person name="Suzuki M.M."/>
            <person name="Tassy O."/>
            <person name="Takatori N."/>
            <person name="Tokuoka M."/>
            <person name="Yagi K."/>
            <person name="Yoshizaki F."/>
            <person name="Wada S."/>
            <person name="Zhang C."/>
            <person name="Hyatt P.D."/>
            <person name="Larimer F."/>
            <person name="Detter C."/>
            <person name="Doggett N."/>
            <person name="Glavina T."/>
            <person name="Hawkins T."/>
            <person name="Richardson P."/>
            <person name="Lucas S."/>
            <person name="Kohara Y."/>
            <person name="Levine M."/>
            <person name="Satoh N."/>
            <person name="Rokhsar D.S."/>
        </authorList>
    </citation>
    <scope>NUCLEOTIDE SEQUENCE [LARGE SCALE GENOMIC DNA]</scope>
</reference>
<dbReference type="STRING" id="7719.ENSCINP00000015957"/>
<dbReference type="PANTHER" id="PTHR45749:SF14">
    <property type="entry name" value="TTF-TYPE DOMAIN-CONTAINING PROTEIN"/>
    <property type="match status" value="1"/>
</dbReference>
<evidence type="ECO:0000313" key="3">
    <source>
        <dbReference type="Ensembl" id="ENSCINP00000015957.3"/>
    </source>
</evidence>
<keyword evidence="4" id="KW-1185">Reference proteome</keyword>
<evidence type="ECO:0000313" key="4">
    <source>
        <dbReference type="Proteomes" id="UP000008144"/>
    </source>
</evidence>
<name>F6X4E3_CIOIN</name>
<accession>F6X4E3</accession>
<protein>
    <recommendedName>
        <fullName evidence="5">DUF4371 domain-containing protein</fullName>
    </recommendedName>
</protein>
<dbReference type="FunCoup" id="F6X4E3">
    <property type="interactions" value="23"/>
</dbReference>
<evidence type="ECO:0000259" key="1">
    <source>
        <dbReference type="Pfam" id="PF05699"/>
    </source>
</evidence>
<dbReference type="Pfam" id="PF14291">
    <property type="entry name" value="DUF4371"/>
    <property type="match status" value="1"/>
</dbReference>
<feature type="domain" description="HAT C-terminal dimerisation" evidence="1">
    <location>
        <begin position="540"/>
        <end position="592"/>
    </location>
</feature>
<dbReference type="GO" id="GO:0046983">
    <property type="term" value="F:protein dimerization activity"/>
    <property type="evidence" value="ECO:0007669"/>
    <property type="project" value="InterPro"/>
</dbReference>
<evidence type="ECO:0000259" key="2">
    <source>
        <dbReference type="Pfam" id="PF14291"/>
    </source>
</evidence>
<dbReference type="EMBL" id="EAAA01002269">
    <property type="status" value="NOT_ANNOTATED_CDS"/>
    <property type="molecule type" value="Genomic_DNA"/>
</dbReference>